<dbReference type="Gene3D" id="3.90.226.10">
    <property type="entry name" value="2-enoyl-CoA Hydratase, Chain A, domain 1"/>
    <property type="match status" value="1"/>
</dbReference>
<dbReference type="CDD" id="cd06782">
    <property type="entry name" value="cpPDZ_CPP-like"/>
    <property type="match status" value="1"/>
</dbReference>
<dbReference type="Gene3D" id="2.30.42.10">
    <property type="match status" value="1"/>
</dbReference>
<dbReference type="InterPro" id="IPR036034">
    <property type="entry name" value="PDZ_sf"/>
</dbReference>
<evidence type="ECO:0000256" key="3">
    <source>
        <dbReference type="ARBA" id="ARBA00022801"/>
    </source>
</evidence>
<dbReference type="SUPFAM" id="SSF52096">
    <property type="entry name" value="ClpP/crotonase"/>
    <property type="match status" value="1"/>
</dbReference>
<dbReference type="SMART" id="SM00228">
    <property type="entry name" value="PDZ"/>
    <property type="match status" value="1"/>
</dbReference>
<feature type="signal peptide" evidence="7">
    <location>
        <begin position="1"/>
        <end position="21"/>
    </location>
</feature>
<evidence type="ECO:0000313" key="9">
    <source>
        <dbReference type="EMBL" id="RKF20114.1"/>
    </source>
</evidence>
<dbReference type="Pfam" id="PF00595">
    <property type="entry name" value="PDZ"/>
    <property type="match status" value="1"/>
</dbReference>
<evidence type="ECO:0000256" key="6">
    <source>
        <dbReference type="SAM" id="Coils"/>
    </source>
</evidence>
<keyword evidence="10" id="KW-1185">Reference proteome</keyword>
<accession>A0A420EHI7</accession>
<name>A0A420EHI7_9ALTE</name>
<dbReference type="InterPro" id="IPR029045">
    <property type="entry name" value="ClpP/crotonase-like_dom_sf"/>
</dbReference>
<feature type="chain" id="PRO_5019264736" evidence="7">
    <location>
        <begin position="22"/>
        <end position="665"/>
    </location>
</feature>
<dbReference type="Pfam" id="PF11818">
    <property type="entry name" value="DUF3340"/>
    <property type="match status" value="1"/>
</dbReference>
<comment type="caution">
    <text evidence="9">The sequence shown here is derived from an EMBL/GenBank/DDBJ whole genome shotgun (WGS) entry which is preliminary data.</text>
</comment>
<dbReference type="GO" id="GO:0030288">
    <property type="term" value="C:outer membrane-bounded periplasmic space"/>
    <property type="evidence" value="ECO:0007669"/>
    <property type="project" value="TreeGrafter"/>
</dbReference>
<dbReference type="InterPro" id="IPR005151">
    <property type="entry name" value="Tail-specific_protease"/>
</dbReference>
<gene>
    <name evidence="9" type="ORF">DBZ36_06610</name>
</gene>
<feature type="domain" description="PDZ" evidence="8">
    <location>
        <begin position="237"/>
        <end position="313"/>
    </location>
</feature>
<dbReference type="SUPFAM" id="SSF50156">
    <property type="entry name" value="PDZ domain-like"/>
    <property type="match status" value="1"/>
</dbReference>
<dbReference type="InterPro" id="IPR040573">
    <property type="entry name" value="TSP_N"/>
</dbReference>
<evidence type="ECO:0000256" key="2">
    <source>
        <dbReference type="ARBA" id="ARBA00022670"/>
    </source>
</evidence>
<dbReference type="InterPro" id="IPR001478">
    <property type="entry name" value="PDZ"/>
</dbReference>
<dbReference type="Gene3D" id="3.30.750.44">
    <property type="match status" value="1"/>
</dbReference>
<dbReference type="PROSITE" id="PS50106">
    <property type="entry name" value="PDZ"/>
    <property type="match status" value="1"/>
</dbReference>
<dbReference type="NCBIfam" id="TIGR00225">
    <property type="entry name" value="prc"/>
    <property type="match status" value="1"/>
</dbReference>
<evidence type="ECO:0000256" key="7">
    <source>
        <dbReference type="SAM" id="SignalP"/>
    </source>
</evidence>
<feature type="coiled-coil region" evidence="6">
    <location>
        <begin position="589"/>
        <end position="626"/>
    </location>
</feature>
<evidence type="ECO:0000256" key="5">
    <source>
        <dbReference type="RuleBase" id="RU004404"/>
    </source>
</evidence>
<comment type="similarity">
    <text evidence="1 5">Belongs to the peptidase S41A family.</text>
</comment>
<keyword evidence="7" id="KW-0732">Signal</keyword>
<dbReference type="Pfam" id="PF17804">
    <property type="entry name" value="TSP_NTD"/>
    <property type="match status" value="1"/>
</dbReference>
<evidence type="ECO:0000256" key="4">
    <source>
        <dbReference type="ARBA" id="ARBA00022825"/>
    </source>
</evidence>
<proteinExistence type="inferred from homology"/>
<dbReference type="PANTHER" id="PTHR32060">
    <property type="entry name" value="TAIL-SPECIFIC PROTEASE"/>
    <property type="match status" value="1"/>
</dbReference>
<dbReference type="GO" id="GO:0006508">
    <property type="term" value="P:proteolysis"/>
    <property type="evidence" value="ECO:0007669"/>
    <property type="project" value="UniProtKB-KW"/>
</dbReference>
<dbReference type="RefSeq" id="WP_120354118.1">
    <property type="nucleotide sequence ID" value="NZ_RAQO01000004.1"/>
</dbReference>
<reference evidence="9 10" key="1">
    <citation type="submission" date="2018-09" db="EMBL/GenBank/DDBJ databases">
        <authorList>
            <person name="Wang Z."/>
        </authorList>
    </citation>
    <scope>NUCLEOTIDE SEQUENCE [LARGE SCALE GENOMIC DNA]</scope>
    <source>
        <strain evidence="9 10">ALS 81</strain>
    </source>
</reference>
<dbReference type="GO" id="GO:0007165">
    <property type="term" value="P:signal transduction"/>
    <property type="evidence" value="ECO:0007669"/>
    <property type="project" value="TreeGrafter"/>
</dbReference>
<keyword evidence="4 5" id="KW-0720">Serine protease</keyword>
<evidence type="ECO:0000256" key="1">
    <source>
        <dbReference type="ARBA" id="ARBA00009179"/>
    </source>
</evidence>
<dbReference type="Pfam" id="PF03572">
    <property type="entry name" value="Peptidase_S41"/>
    <property type="match status" value="1"/>
</dbReference>
<dbReference type="EMBL" id="RAQO01000004">
    <property type="protein sequence ID" value="RKF20114.1"/>
    <property type="molecule type" value="Genomic_DNA"/>
</dbReference>
<protein>
    <submittedName>
        <fullName evidence="9">Carboxy terminal-processing peptidase</fullName>
        <ecNumber evidence="9">3.4.21.102</ecNumber>
    </submittedName>
</protein>
<dbReference type="PANTHER" id="PTHR32060:SF22">
    <property type="entry name" value="CARBOXYL-TERMINAL-PROCESSING PEPTIDASE 3, CHLOROPLASTIC"/>
    <property type="match status" value="1"/>
</dbReference>
<dbReference type="GO" id="GO:0004252">
    <property type="term" value="F:serine-type endopeptidase activity"/>
    <property type="evidence" value="ECO:0007669"/>
    <property type="project" value="UniProtKB-EC"/>
</dbReference>
<dbReference type="NCBIfam" id="NF008388">
    <property type="entry name" value="PRK11186.1"/>
    <property type="match status" value="1"/>
</dbReference>
<dbReference type="FunFam" id="3.90.226.10:FF:000090">
    <property type="entry name" value="Tail-specific protease"/>
    <property type="match status" value="1"/>
</dbReference>
<dbReference type="OrthoDB" id="9812068at2"/>
<dbReference type="SMART" id="SM00245">
    <property type="entry name" value="TSPc"/>
    <property type="match status" value="1"/>
</dbReference>
<keyword evidence="6" id="KW-0175">Coiled coil</keyword>
<organism evidence="9 10">
    <name type="scientific">Alginatibacterium sediminis</name>
    <dbReference type="NCBI Taxonomy" id="2164068"/>
    <lineage>
        <taxon>Bacteria</taxon>
        <taxon>Pseudomonadati</taxon>
        <taxon>Pseudomonadota</taxon>
        <taxon>Gammaproteobacteria</taxon>
        <taxon>Alteromonadales</taxon>
        <taxon>Alteromonadaceae</taxon>
        <taxon>Alginatibacterium</taxon>
    </lineage>
</organism>
<dbReference type="Proteomes" id="UP000286482">
    <property type="component" value="Unassembled WGS sequence"/>
</dbReference>
<dbReference type="EC" id="3.4.21.102" evidence="9"/>
<dbReference type="InterPro" id="IPR004447">
    <property type="entry name" value="Peptidase_S41A"/>
</dbReference>
<evidence type="ECO:0000259" key="8">
    <source>
        <dbReference type="PROSITE" id="PS50106"/>
    </source>
</evidence>
<keyword evidence="3 5" id="KW-0378">Hydrolase</keyword>
<keyword evidence="2 5" id="KW-0645">Protease</keyword>
<evidence type="ECO:0000313" key="10">
    <source>
        <dbReference type="Proteomes" id="UP000286482"/>
    </source>
</evidence>
<sequence length="665" mass="74933">MKILRWIAFSAVCFFSASLLAQDHNFDVGALPTLKAETQHATSAKRISALFSRSHYRNVDFDDELSSQVYDRYLKQLDYNRSLFTQNDIRSFERYRFQLDQDIPQGRLDAMYTIFSKNLERRYSQLLYSLELLDIEMDFGSDDEYTFDRSDLAWPSDETELQNLWRSKVEYDALNLKLTGKEWPEISKLLTKRYSNALKRLTQTESEDVFQSAMLAYSRTIEPHTSYLSPRTADRFQTEMNLSLEGIGAVLQAEDDYTVIRSLVPGGPAAMSKSLVAEDRIVGVAQDQAEMVDIIGWRLDDVVELIKGPKGTVVRLEILSKSGKADGQTNIVSIVRDKVRLEDRAAKSEVMEINDRKIGVIEVPSFYVNLSEDVSKELQKLEQAKVDSIIVDLRSNGGGALTEATAMTGLFIPQGPVVQVRDQLGRVSVNASSNDAPQYSGPLMVLIDRYSASASEIFAAALQDYGRALIVGEQSFGKGTVQQHRGLGRIYDLYDQPLGHVQYTIAKFYRIDGGSTQHRGVIPDLSFPTAVLPEETGESLEENALPWDSIKAANYEPLGSAVQSIEELKARHELRIQNDPDFAYILSDIEEYRSEKDKKTVSLNEAKRLAIRESKEQAQLTQLNEQLVRAGFEAIEKLDDIPEEYEPEDVFLTEAALIAVDDLSL</sequence>
<dbReference type="InterPro" id="IPR020992">
    <property type="entry name" value="Tail_Prtase_C"/>
</dbReference>
<dbReference type="AlphaFoldDB" id="A0A420EHI7"/>
<dbReference type="CDD" id="cd07560">
    <property type="entry name" value="Peptidase_S41_CPP"/>
    <property type="match status" value="1"/>
</dbReference>